<dbReference type="GO" id="GO:0004163">
    <property type="term" value="F:diphosphomevalonate decarboxylase activity"/>
    <property type="evidence" value="ECO:0007669"/>
    <property type="project" value="UniProtKB-UniRule"/>
</dbReference>
<dbReference type="FunFam" id="3.30.70.890:FF:000005">
    <property type="entry name" value="Diphosphomevalonate decarboxylase"/>
    <property type="match status" value="1"/>
</dbReference>
<dbReference type="RefSeq" id="XP_009066482.1">
    <property type="nucleotide sequence ID" value="XM_009068234.1"/>
</dbReference>
<keyword evidence="13 15" id="KW-0456">Lyase</keyword>
<dbReference type="SUPFAM" id="SSF54211">
    <property type="entry name" value="Ribosomal protein S5 domain 2-like"/>
    <property type="match status" value="1"/>
</dbReference>
<keyword evidence="5 16" id="KW-0444">Lipid biosynthesis</keyword>
<evidence type="ECO:0000256" key="16">
    <source>
        <dbReference type="RuleBase" id="RU363086"/>
    </source>
</evidence>
<evidence type="ECO:0000256" key="15">
    <source>
        <dbReference type="PIRNR" id="PIRNR015950"/>
    </source>
</evidence>
<evidence type="ECO:0000313" key="19">
    <source>
        <dbReference type="EMBL" id="ESO82681.1"/>
    </source>
</evidence>
<evidence type="ECO:0000259" key="17">
    <source>
        <dbReference type="Pfam" id="PF18376"/>
    </source>
</evidence>
<dbReference type="PIRSF" id="PIRSF015950">
    <property type="entry name" value="Mev_P_decrbx"/>
    <property type="match status" value="1"/>
</dbReference>
<dbReference type="NCBIfam" id="TIGR01240">
    <property type="entry name" value="mevDPdecarb"/>
    <property type="match status" value="1"/>
</dbReference>
<evidence type="ECO:0000256" key="9">
    <source>
        <dbReference type="ARBA" id="ARBA00023011"/>
    </source>
</evidence>
<dbReference type="CTD" id="20246283"/>
<comment type="pathway">
    <text evidence="16">Steroid biosynthesis; cholesterol biosynthesis.</text>
</comment>
<comment type="function">
    <text evidence="1 16">Catalyzes the ATP dependent decarboxylation of (R)-5-diphosphomevalonate to form isopentenyl diphosphate (IPP). Functions in the mevalonate (MVA) pathway leading to isopentenyl diphosphate (IPP), a key precursor for the biosynthesis of isoprenoids and sterol synthesis.</text>
</comment>
<dbReference type="InterPro" id="IPR053859">
    <property type="entry name" value="MVD-like_N"/>
</dbReference>
<evidence type="ECO:0000256" key="7">
    <source>
        <dbReference type="ARBA" id="ARBA00022840"/>
    </source>
</evidence>
<evidence type="ECO:0000256" key="3">
    <source>
        <dbReference type="ARBA" id="ARBA00012296"/>
    </source>
</evidence>
<name>V3ZPB0_LOTGI</name>
<keyword evidence="9 16" id="KW-0756">Sterol biosynthesis</keyword>
<dbReference type="GO" id="GO:0019287">
    <property type="term" value="P:isopentenyl diphosphate biosynthetic process, mevalonate pathway"/>
    <property type="evidence" value="ECO:0007669"/>
    <property type="project" value="UniProtKB-UniRule"/>
</dbReference>
<evidence type="ECO:0000256" key="5">
    <source>
        <dbReference type="ARBA" id="ARBA00022516"/>
    </source>
</evidence>
<keyword evidence="16" id="KW-0153">Cholesterol metabolism</keyword>
<evidence type="ECO:0000256" key="10">
    <source>
        <dbReference type="ARBA" id="ARBA00023098"/>
    </source>
</evidence>
<dbReference type="AlphaFoldDB" id="V3ZPB0"/>
<keyword evidence="16" id="KW-0152">Cholesterol biosynthesis</keyword>
<dbReference type="FunFam" id="3.30.230.10:FF:000080">
    <property type="entry name" value="Diphosphomevalonate decarboxylase"/>
    <property type="match status" value="1"/>
</dbReference>
<dbReference type="GO" id="GO:0006695">
    <property type="term" value="P:cholesterol biosynthetic process"/>
    <property type="evidence" value="ECO:0007669"/>
    <property type="project" value="UniProtKB-UniPathway"/>
</dbReference>
<keyword evidence="11 16" id="KW-1207">Sterol metabolism</keyword>
<organism evidence="19 20">
    <name type="scientific">Lottia gigantea</name>
    <name type="common">Giant owl limpet</name>
    <dbReference type="NCBI Taxonomy" id="225164"/>
    <lineage>
        <taxon>Eukaryota</taxon>
        <taxon>Metazoa</taxon>
        <taxon>Spiralia</taxon>
        <taxon>Lophotrochozoa</taxon>
        <taxon>Mollusca</taxon>
        <taxon>Gastropoda</taxon>
        <taxon>Patellogastropoda</taxon>
        <taxon>Lottioidea</taxon>
        <taxon>Lottiidae</taxon>
        <taxon>Lottia</taxon>
    </lineage>
</organism>
<feature type="domain" description="Mvd1 C-terminal" evidence="17">
    <location>
        <begin position="184"/>
        <end position="369"/>
    </location>
</feature>
<keyword evidence="8 16" id="KW-0752">Steroid biosynthesis</keyword>
<dbReference type="OMA" id="LTLHAMM"/>
<evidence type="ECO:0000256" key="12">
    <source>
        <dbReference type="ARBA" id="ARBA00023221"/>
    </source>
</evidence>
<feature type="domain" description="Diphosphomevalonate decarboxylase-like N-terminal" evidence="18">
    <location>
        <begin position="8"/>
        <end position="170"/>
    </location>
</feature>
<dbReference type="OrthoDB" id="10253702at2759"/>
<proteinExistence type="inferred from homology"/>
<evidence type="ECO:0000256" key="6">
    <source>
        <dbReference type="ARBA" id="ARBA00022741"/>
    </source>
</evidence>
<dbReference type="SUPFAM" id="SSF55060">
    <property type="entry name" value="GHMP Kinase, C-terminal domain"/>
    <property type="match status" value="1"/>
</dbReference>
<keyword evidence="12 16" id="KW-0753">Steroid metabolism</keyword>
<evidence type="ECO:0000259" key="18">
    <source>
        <dbReference type="Pfam" id="PF22700"/>
    </source>
</evidence>
<evidence type="ECO:0000256" key="8">
    <source>
        <dbReference type="ARBA" id="ARBA00022955"/>
    </source>
</evidence>
<dbReference type="PANTHER" id="PTHR10977">
    <property type="entry name" value="DIPHOSPHOMEVALONATE DECARBOXYLASE"/>
    <property type="match status" value="1"/>
</dbReference>
<evidence type="ECO:0000256" key="4">
    <source>
        <dbReference type="ARBA" id="ARBA00019335"/>
    </source>
</evidence>
<dbReference type="InterPro" id="IPR036554">
    <property type="entry name" value="GHMP_kinase_C_sf"/>
</dbReference>
<dbReference type="HOGENOM" id="CLU_040369_4_4_1"/>
<protein>
    <recommendedName>
        <fullName evidence="4 15">Diphosphomevalonate decarboxylase</fullName>
        <ecNumber evidence="3 15">4.1.1.33</ecNumber>
    </recommendedName>
</protein>
<dbReference type="EMBL" id="KB203854">
    <property type="protein sequence ID" value="ESO82681.1"/>
    <property type="molecule type" value="Genomic_DNA"/>
</dbReference>
<dbReference type="STRING" id="225164.V3ZPB0"/>
<dbReference type="InterPro" id="IPR029765">
    <property type="entry name" value="Mev_diP_decarb"/>
</dbReference>
<dbReference type="UniPathway" id="UPA00063"/>
<dbReference type="InterPro" id="IPR020568">
    <property type="entry name" value="Ribosomal_Su5_D2-typ_SF"/>
</dbReference>
<dbReference type="GeneID" id="20246283"/>
<dbReference type="Gene3D" id="3.30.70.890">
    <property type="entry name" value="GHMP kinase, C-terminal domain"/>
    <property type="match status" value="1"/>
</dbReference>
<accession>V3ZPB0</accession>
<dbReference type="Pfam" id="PF18376">
    <property type="entry name" value="MDD_C"/>
    <property type="match status" value="1"/>
</dbReference>
<dbReference type="EC" id="4.1.1.33" evidence="3 15"/>
<gene>
    <name evidence="19" type="ORF">LOTGIDRAFT_211321</name>
</gene>
<evidence type="ECO:0000256" key="13">
    <source>
        <dbReference type="ARBA" id="ARBA00023239"/>
    </source>
</evidence>
<evidence type="ECO:0000256" key="11">
    <source>
        <dbReference type="ARBA" id="ARBA00023166"/>
    </source>
</evidence>
<dbReference type="GO" id="GO:0005524">
    <property type="term" value="F:ATP binding"/>
    <property type="evidence" value="ECO:0007669"/>
    <property type="project" value="UniProtKB-UniRule"/>
</dbReference>
<evidence type="ECO:0000256" key="1">
    <source>
        <dbReference type="ARBA" id="ARBA00003812"/>
    </source>
</evidence>
<dbReference type="InterPro" id="IPR041431">
    <property type="entry name" value="Mvd1_C"/>
</dbReference>
<dbReference type="InterPro" id="IPR014721">
    <property type="entry name" value="Ribsml_uS5_D2-typ_fold_subgr"/>
</dbReference>
<dbReference type="KEGG" id="lgi:LOTGIDRAFT_211321"/>
<dbReference type="InterPro" id="IPR005935">
    <property type="entry name" value="Mev_decarb"/>
</dbReference>
<keyword evidence="6 15" id="KW-0547">Nucleotide-binding</keyword>
<keyword evidence="7 15" id="KW-0067">ATP-binding</keyword>
<keyword evidence="20" id="KW-1185">Reference proteome</keyword>
<dbReference type="Gene3D" id="3.30.230.10">
    <property type="match status" value="1"/>
</dbReference>
<evidence type="ECO:0000313" key="20">
    <source>
        <dbReference type="Proteomes" id="UP000030746"/>
    </source>
</evidence>
<keyword evidence="10 15" id="KW-0443">Lipid metabolism</keyword>
<dbReference type="Proteomes" id="UP000030746">
    <property type="component" value="Unassembled WGS sequence"/>
</dbReference>
<dbReference type="Pfam" id="PF22700">
    <property type="entry name" value="MVD-like_N"/>
    <property type="match status" value="1"/>
</dbReference>
<comment type="catalytic activity">
    <reaction evidence="14 15 16">
        <text>(R)-5-diphosphomevalonate + ATP = isopentenyl diphosphate + ADP + phosphate + CO2</text>
        <dbReference type="Rhea" id="RHEA:23732"/>
        <dbReference type="ChEBI" id="CHEBI:16526"/>
        <dbReference type="ChEBI" id="CHEBI:30616"/>
        <dbReference type="ChEBI" id="CHEBI:43474"/>
        <dbReference type="ChEBI" id="CHEBI:57557"/>
        <dbReference type="ChEBI" id="CHEBI:128769"/>
        <dbReference type="ChEBI" id="CHEBI:456216"/>
        <dbReference type="EC" id="4.1.1.33"/>
    </reaction>
</comment>
<reference evidence="19 20" key="1">
    <citation type="journal article" date="2013" name="Nature">
        <title>Insights into bilaterian evolution from three spiralian genomes.</title>
        <authorList>
            <person name="Simakov O."/>
            <person name="Marletaz F."/>
            <person name="Cho S.J."/>
            <person name="Edsinger-Gonzales E."/>
            <person name="Havlak P."/>
            <person name="Hellsten U."/>
            <person name="Kuo D.H."/>
            <person name="Larsson T."/>
            <person name="Lv J."/>
            <person name="Arendt D."/>
            <person name="Savage R."/>
            <person name="Osoegawa K."/>
            <person name="de Jong P."/>
            <person name="Grimwood J."/>
            <person name="Chapman J.A."/>
            <person name="Shapiro H."/>
            <person name="Aerts A."/>
            <person name="Otillar R.P."/>
            <person name="Terry A.Y."/>
            <person name="Boore J.L."/>
            <person name="Grigoriev I.V."/>
            <person name="Lindberg D.R."/>
            <person name="Seaver E.C."/>
            <person name="Weisblat D.A."/>
            <person name="Putnam N.H."/>
            <person name="Rokhsar D.S."/>
        </authorList>
    </citation>
    <scope>NUCLEOTIDE SEQUENCE [LARGE SCALE GENOMIC DNA]</scope>
</reference>
<dbReference type="PANTHER" id="PTHR10977:SF3">
    <property type="entry name" value="DIPHOSPHOMEVALONATE DECARBOXYLASE"/>
    <property type="match status" value="1"/>
</dbReference>
<sequence>MKTVTCTAPVNIAVIKYWGKKDEDLILPTNSSLSATLGQDELRAKTTVAVDSSFKEDKMWLNGKEEGVVSKRIQNVFRETRKRKGNQDSVDGLNQKIHICSENNFPTAAGLASSAAGYACLVYSLSKLFNVQGEISDIARLGSGSACRSIYGGFVEWQMGSLSDGSDSIAKQVTHDHHWPEMCILVLVVSDQKKHTGSTQGMQISVQNSTLLQKRIEIVPNRIKNITKAIIDKDFVTFAEITMKDSNQFHAICLDTYPPISYLTDVSRQIISFVHQFNDHCQQTKVAYTFDAGPNACLYLLEEDLPRVVSLVNHYFPPQNNGLTLTIQGRPVTLQTPTQEDKDAINIPVSPNSIKYLINTKIGKGPQVLSDPKECLLNDDGLPKSLQSQ</sequence>
<dbReference type="GO" id="GO:0005829">
    <property type="term" value="C:cytosol"/>
    <property type="evidence" value="ECO:0007669"/>
    <property type="project" value="InterPro"/>
</dbReference>
<evidence type="ECO:0000256" key="14">
    <source>
        <dbReference type="ARBA" id="ARBA00048154"/>
    </source>
</evidence>
<evidence type="ECO:0000256" key="2">
    <source>
        <dbReference type="ARBA" id="ARBA00008831"/>
    </source>
</evidence>
<comment type="similarity">
    <text evidence="2 15 16">Belongs to the diphosphomevalonate decarboxylase family.</text>
</comment>